<protein>
    <submittedName>
        <fullName evidence="1">WGS project CAEQ00000000 data, annotated contig 1380</fullName>
    </submittedName>
</protein>
<comment type="caution">
    <text evidence="1">The sequence shown here is derived from an EMBL/GenBank/DDBJ whole genome shotgun (WGS) entry which is preliminary data.</text>
</comment>
<dbReference type="Proteomes" id="UP000000702">
    <property type="component" value="Unassembled WGS sequence"/>
</dbReference>
<reference evidence="1 2" key="2">
    <citation type="journal article" date="2012" name="Proc. Natl. Acad. Sci. U.S.A.">
        <title>Antigenic diversity is generated by distinct evolutionary mechanisms in African trypanosome species.</title>
        <authorList>
            <person name="Jackson A.P."/>
            <person name="Berry A."/>
            <person name="Aslett M."/>
            <person name="Allison H.C."/>
            <person name="Burton P."/>
            <person name="Vavrova-Anderson J."/>
            <person name="Brown R."/>
            <person name="Browne H."/>
            <person name="Corton N."/>
            <person name="Hauser H."/>
            <person name="Gamble J."/>
            <person name="Gilderthorp R."/>
            <person name="Marcello L."/>
            <person name="McQuillan J."/>
            <person name="Otto T.D."/>
            <person name="Quail M.A."/>
            <person name="Sanders M.J."/>
            <person name="van Tonder A."/>
            <person name="Ginger M.L."/>
            <person name="Field M.C."/>
            <person name="Barry J.D."/>
            <person name="Hertz-Fowler C."/>
            <person name="Berriman M."/>
        </authorList>
    </citation>
    <scope>NUCLEOTIDE SEQUENCE [LARGE SCALE GENOMIC DNA]</scope>
    <source>
        <strain evidence="1 2">IL3000</strain>
    </source>
</reference>
<reference evidence="2" key="1">
    <citation type="submission" date="2011-07" db="EMBL/GenBank/DDBJ databases">
        <title>Divergent evolution of antigenic variation in African trypanosomes.</title>
        <authorList>
            <person name="Jackson A.P."/>
            <person name="Berry A."/>
            <person name="Allison H.C."/>
            <person name="Burton P."/>
            <person name="Anderson J."/>
            <person name="Aslett M."/>
            <person name="Brown R."/>
            <person name="Corton N."/>
            <person name="Harris D."/>
            <person name="Hauser H."/>
            <person name="Gamble J."/>
            <person name="Gilderthorp R."/>
            <person name="McQuillan J."/>
            <person name="Quail M.A."/>
            <person name="Sanders M."/>
            <person name="Van Tonder A."/>
            <person name="Ginger M.L."/>
            <person name="Donelson J.E."/>
            <person name="Field M.C."/>
            <person name="Barry J.D."/>
            <person name="Berriman M."/>
            <person name="Hertz-Fowler C."/>
        </authorList>
    </citation>
    <scope>NUCLEOTIDE SEQUENCE [LARGE SCALE GENOMIC DNA]</scope>
    <source>
        <strain evidence="2">IL3000</strain>
    </source>
</reference>
<accession>F9W5U7</accession>
<dbReference type="AlphaFoldDB" id="F9W5U7"/>
<name>F9W5U7_TRYCI</name>
<gene>
    <name evidence="1" type="ORF">TCIL3000_0_34200</name>
</gene>
<dbReference type="VEuPathDB" id="TriTrypDB:TcIL3000_0_34200"/>
<organism evidence="1 2">
    <name type="scientific">Trypanosoma congolense (strain IL3000)</name>
    <dbReference type="NCBI Taxonomy" id="1068625"/>
    <lineage>
        <taxon>Eukaryota</taxon>
        <taxon>Discoba</taxon>
        <taxon>Euglenozoa</taxon>
        <taxon>Kinetoplastea</taxon>
        <taxon>Metakinetoplastina</taxon>
        <taxon>Trypanosomatida</taxon>
        <taxon>Trypanosomatidae</taxon>
        <taxon>Trypanosoma</taxon>
        <taxon>Nannomonas</taxon>
    </lineage>
</organism>
<evidence type="ECO:0000313" key="1">
    <source>
        <dbReference type="EMBL" id="CCD12550.1"/>
    </source>
</evidence>
<evidence type="ECO:0000313" key="2">
    <source>
        <dbReference type="Proteomes" id="UP000000702"/>
    </source>
</evidence>
<sequence length="154" mass="17550">MVFQTYCLNDVEKEIVTTYAVPLLYEWCPSLRRPRHPACPPQRCQSCWGIFCITFIGGVGVGRCDVWKVRGIIRFLVKKERVVHPELQSGQGAFRFLRVARHFLQSLGGVLELLHTFDAAVFQGVLVVDTNIPNSSDRVFVANSVCIWCDIRKH</sequence>
<keyword evidence="2" id="KW-1185">Reference proteome</keyword>
<dbReference type="EMBL" id="CAEQ01000774">
    <property type="protein sequence ID" value="CCD12550.1"/>
    <property type="molecule type" value="Genomic_DNA"/>
</dbReference>
<proteinExistence type="predicted"/>